<evidence type="ECO:0000313" key="1">
    <source>
        <dbReference type="EMBL" id="KKR23376.1"/>
    </source>
</evidence>
<name>A0A0G0PDZ5_9BACT</name>
<proteinExistence type="predicted"/>
<reference evidence="1 2" key="1">
    <citation type="journal article" date="2015" name="Nature">
        <title>rRNA introns, odd ribosomes, and small enigmatic genomes across a large radiation of phyla.</title>
        <authorList>
            <person name="Brown C.T."/>
            <person name="Hug L.A."/>
            <person name="Thomas B.C."/>
            <person name="Sharon I."/>
            <person name="Castelle C.J."/>
            <person name="Singh A."/>
            <person name="Wilkins M.J."/>
            <person name="Williams K.H."/>
            <person name="Banfield J.F."/>
        </authorList>
    </citation>
    <scope>NUCLEOTIDE SEQUENCE [LARGE SCALE GENOMIC DNA]</scope>
</reference>
<sequence>MSILPTRQINVAANLSLSSAVATPSIVGWNFEDKINKAKTLLADVILAVGDRDIEYIEKRISINNGKITVSDKKFKDAERQIALILLNKNTGALSEVTIIKKGAALVAPQGYQIDIVERQNGIRWNYWATEYKVIQPANTMVLLNKWPEKEIKKVSKIVVSKTGKKSTTYQNISEIRYIVYAPYSADYHVPEMVALGDKYIRTMVSDAFAKLRQNGVYSRAYKDRYISDVSVLRADFFSKIPITEHSDLGEFTIDPQKTAERVKIIVAANNGYAFGETCNAATACGWVQYTPRTYKEIAKVYPKAKIISDFKTGAADHLNSMMAAILLYDYNLAGLIKTHGLQIANDPRLEEYLAAAYNGAPSRVNQSLKASIAMNLPDWAGKLLPETKGYLAKIRFLQKYD</sequence>
<evidence type="ECO:0000313" key="2">
    <source>
        <dbReference type="Proteomes" id="UP000034764"/>
    </source>
</evidence>
<accession>A0A0G0PDZ5</accession>
<gene>
    <name evidence="1" type="ORF">UT53_C0021G0003</name>
</gene>
<dbReference type="EMBL" id="LBXD01000021">
    <property type="protein sequence ID" value="KKR23376.1"/>
    <property type="molecule type" value="Genomic_DNA"/>
</dbReference>
<comment type="caution">
    <text evidence="1">The sequence shown here is derived from an EMBL/GenBank/DDBJ whole genome shotgun (WGS) entry which is preliminary data.</text>
</comment>
<dbReference type="Proteomes" id="UP000034764">
    <property type="component" value="Unassembled WGS sequence"/>
</dbReference>
<evidence type="ECO:0008006" key="3">
    <source>
        <dbReference type="Google" id="ProtNLM"/>
    </source>
</evidence>
<dbReference type="AlphaFoldDB" id="A0A0G0PDZ5"/>
<dbReference type="Gene3D" id="1.10.530.10">
    <property type="match status" value="1"/>
</dbReference>
<protein>
    <recommendedName>
        <fullName evidence="3">Transglycosylase SLT domain-containing protein</fullName>
    </recommendedName>
</protein>
<organism evidence="1 2">
    <name type="scientific">Candidatus Yanofskybacteria bacterium GW2011_GWD2_39_48</name>
    <dbReference type="NCBI Taxonomy" id="1619031"/>
    <lineage>
        <taxon>Bacteria</taxon>
        <taxon>Candidatus Yanofskyibacteriota</taxon>
    </lineage>
</organism>